<organism evidence="4 5">
    <name type="scientific">Sphingobium rhizovicinum</name>
    <dbReference type="NCBI Taxonomy" id="432308"/>
    <lineage>
        <taxon>Bacteria</taxon>
        <taxon>Pseudomonadati</taxon>
        <taxon>Pseudomonadota</taxon>
        <taxon>Alphaproteobacteria</taxon>
        <taxon>Sphingomonadales</taxon>
        <taxon>Sphingomonadaceae</taxon>
        <taxon>Sphingobium</taxon>
    </lineage>
</organism>
<dbReference type="CDD" id="cd07185">
    <property type="entry name" value="OmpA_C-like"/>
    <property type="match status" value="1"/>
</dbReference>
<protein>
    <submittedName>
        <fullName evidence="4">OmpA family protein</fullName>
    </submittedName>
</protein>
<dbReference type="PANTHER" id="PTHR30329">
    <property type="entry name" value="STATOR ELEMENT OF FLAGELLAR MOTOR COMPLEX"/>
    <property type="match status" value="1"/>
</dbReference>
<keyword evidence="5" id="KW-1185">Reference proteome</keyword>
<evidence type="ECO:0000313" key="4">
    <source>
        <dbReference type="EMBL" id="MFC3442920.1"/>
    </source>
</evidence>
<evidence type="ECO:0000256" key="2">
    <source>
        <dbReference type="SAM" id="MobiDB-lite"/>
    </source>
</evidence>
<feature type="domain" description="OmpA-like" evidence="3">
    <location>
        <begin position="61"/>
        <end position="184"/>
    </location>
</feature>
<dbReference type="RefSeq" id="WP_380797215.1">
    <property type="nucleotide sequence ID" value="NZ_JBHRVU010000004.1"/>
</dbReference>
<dbReference type="Proteomes" id="UP001595681">
    <property type="component" value="Unassembled WGS sequence"/>
</dbReference>
<dbReference type="InterPro" id="IPR050330">
    <property type="entry name" value="Bact_OuterMem_StrucFunc"/>
</dbReference>
<feature type="region of interest" description="Disordered" evidence="2">
    <location>
        <begin position="151"/>
        <end position="176"/>
    </location>
</feature>
<name>A0ABV7NHX8_9SPHN</name>
<dbReference type="Pfam" id="PF00691">
    <property type="entry name" value="OmpA"/>
    <property type="match status" value="1"/>
</dbReference>
<dbReference type="InterPro" id="IPR036737">
    <property type="entry name" value="OmpA-like_sf"/>
</dbReference>
<proteinExistence type="predicted"/>
<feature type="region of interest" description="Disordered" evidence="2">
    <location>
        <begin position="100"/>
        <end position="123"/>
    </location>
</feature>
<feature type="compositionally biased region" description="Basic and acidic residues" evidence="2">
    <location>
        <begin position="108"/>
        <end position="123"/>
    </location>
</feature>
<dbReference type="PANTHER" id="PTHR30329:SF21">
    <property type="entry name" value="LIPOPROTEIN YIAD-RELATED"/>
    <property type="match status" value="1"/>
</dbReference>
<feature type="compositionally biased region" description="Basic and acidic residues" evidence="2">
    <location>
        <begin position="159"/>
        <end position="176"/>
    </location>
</feature>
<evidence type="ECO:0000256" key="1">
    <source>
        <dbReference type="PROSITE-ProRule" id="PRU00473"/>
    </source>
</evidence>
<reference evidence="5" key="1">
    <citation type="journal article" date="2019" name="Int. J. Syst. Evol. Microbiol.">
        <title>The Global Catalogue of Microorganisms (GCM) 10K type strain sequencing project: providing services to taxonomists for standard genome sequencing and annotation.</title>
        <authorList>
            <consortium name="The Broad Institute Genomics Platform"/>
            <consortium name="The Broad Institute Genome Sequencing Center for Infectious Disease"/>
            <person name="Wu L."/>
            <person name="Ma J."/>
        </authorList>
    </citation>
    <scope>NUCLEOTIDE SEQUENCE [LARGE SCALE GENOMIC DNA]</scope>
    <source>
        <strain evidence="5">CCM 7491</strain>
    </source>
</reference>
<dbReference type="PROSITE" id="PS51123">
    <property type="entry name" value="OMPA_2"/>
    <property type="match status" value="1"/>
</dbReference>
<dbReference type="PROSITE" id="PS51257">
    <property type="entry name" value="PROKAR_LIPOPROTEIN"/>
    <property type="match status" value="1"/>
</dbReference>
<comment type="caution">
    <text evidence="4">The sequence shown here is derived from an EMBL/GenBank/DDBJ whole genome shotgun (WGS) entry which is preliminary data.</text>
</comment>
<sequence>MTRSTPALLLLGALAACQPPAEKEAANVADNGANMLAANEADNVAEPQRSILRPEVIDQPEEPKIKPVDGVISFGPSPMALDDAAKAAIDALLASPAAREGGPITLRGHSDSRGNDGDNKVASRIRAEKVRDYLVEKGVPKDRITLVALGEARPIAPNAKEDGSDDPEGRAKNRRVEVHVALPTVLVPPPVQPKPAEKP</sequence>
<keyword evidence="1" id="KW-0472">Membrane</keyword>
<evidence type="ECO:0000259" key="3">
    <source>
        <dbReference type="PROSITE" id="PS51123"/>
    </source>
</evidence>
<gene>
    <name evidence="4" type="ORF">ACFOKF_17240</name>
</gene>
<evidence type="ECO:0000313" key="5">
    <source>
        <dbReference type="Proteomes" id="UP001595681"/>
    </source>
</evidence>
<dbReference type="Gene3D" id="3.30.1330.60">
    <property type="entry name" value="OmpA-like domain"/>
    <property type="match status" value="1"/>
</dbReference>
<dbReference type="SUPFAM" id="SSF103088">
    <property type="entry name" value="OmpA-like"/>
    <property type="match status" value="1"/>
</dbReference>
<dbReference type="InterPro" id="IPR006665">
    <property type="entry name" value="OmpA-like"/>
</dbReference>
<accession>A0ABV7NHX8</accession>
<dbReference type="EMBL" id="JBHRVU010000004">
    <property type="protein sequence ID" value="MFC3442920.1"/>
    <property type="molecule type" value="Genomic_DNA"/>
</dbReference>